<feature type="transmembrane region" description="Helical" evidence="9">
    <location>
        <begin position="327"/>
        <end position="346"/>
    </location>
</feature>
<dbReference type="SUPFAM" id="SSF161098">
    <property type="entry name" value="MetI-like"/>
    <property type="match status" value="1"/>
</dbReference>
<comment type="similarity">
    <text evidence="9">Belongs to the binding-protein-dependent transport system permease family.</text>
</comment>
<evidence type="ECO:0000313" key="12">
    <source>
        <dbReference type="EMBL" id="SFU62172.1"/>
    </source>
</evidence>
<dbReference type="Pfam" id="PF00528">
    <property type="entry name" value="BPD_transp_1"/>
    <property type="match status" value="1"/>
</dbReference>
<evidence type="ECO:0000256" key="1">
    <source>
        <dbReference type="ARBA" id="ARBA00004651"/>
    </source>
</evidence>
<evidence type="ECO:0000313" key="13">
    <source>
        <dbReference type="Proteomes" id="UP000183926"/>
    </source>
</evidence>
<keyword evidence="3" id="KW-1003">Cell membrane</keyword>
<feature type="transmembrane region" description="Helical" evidence="9">
    <location>
        <begin position="6"/>
        <end position="29"/>
    </location>
</feature>
<evidence type="ECO:0000259" key="11">
    <source>
        <dbReference type="PROSITE" id="PS50928"/>
    </source>
</evidence>
<gene>
    <name evidence="12" type="ORF">SAMN05216339_105121</name>
</gene>
<reference evidence="12 13" key="1">
    <citation type="submission" date="2016-10" db="EMBL/GenBank/DDBJ databases">
        <authorList>
            <person name="de Groot N.N."/>
        </authorList>
    </citation>
    <scope>NUCLEOTIDE SEQUENCE [LARGE SCALE GENOMIC DNA]</scope>
    <source>
        <strain evidence="12 13">Nm24</strain>
    </source>
</reference>
<dbReference type="PROSITE" id="PS50928">
    <property type="entry name" value="ABC_TM1"/>
    <property type="match status" value="1"/>
</dbReference>
<dbReference type="InterPro" id="IPR035906">
    <property type="entry name" value="MetI-like_sf"/>
</dbReference>
<dbReference type="RefSeq" id="WP_074928434.1">
    <property type="nucleotide sequence ID" value="NZ_FPBL01000005.1"/>
</dbReference>
<dbReference type="PANTHER" id="PTHR43386:SF24">
    <property type="entry name" value="OLIGOPEPTIDE TRANSPORT SYSTEM PERMEASE PROTEIN AMID"/>
    <property type="match status" value="1"/>
</dbReference>
<protein>
    <submittedName>
        <fullName evidence="12">Peptide/nickel transport system permease protein</fullName>
    </submittedName>
</protein>
<evidence type="ECO:0000256" key="3">
    <source>
        <dbReference type="ARBA" id="ARBA00022475"/>
    </source>
</evidence>
<comment type="subcellular location">
    <subcellularLocation>
        <location evidence="1 9">Cell membrane</location>
        <topology evidence="1 9">Multi-pass membrane protein</topology>
    </subcellularLocation>
</comment>
<keyword evidence="8 9" id="KW-0472">Membrane</keyword>
<keyword evidence="6" id="KW-0653">Protein transport</keyword>
<keyword evidence="4 9" id="KW-0812">Transmembrane</keyword>
<feature type="transmembrane region" description="Helical" evidence="9">
    <location>
        <begin position="286"/>
        <end position="307"/>
    </location>
</feature>
<evidence type="ECO:0000256" key="5">
    <source>
        <dbReference type="ARBA" id="ARBA00022856"/>
    </source>
</evidence>
<feature type="transmembrane region" description="Helical" evidence="9">
    <location>
        <begin position="152"/>
        <end position="174"/>
    </location>
</feature>
<feature type="transmembrane region" description="Helical" evidence="9">
    <location>
        <begin position="381"/>
        <end position="406"/>
    </location>
</feature>
<accession>A0A1I7HN92</accession>
<evidence type="ECO:0000256" key="4">
    <source>
        <dbReference type="ARBA" id="ARBA00022692"/>
    </source>
</evidence>
<dbReference type="AlphaFoldDB" id="A0A1I7HN92"/>
<evidence type="ECO:0000256" key="9">
    <source>
        <dbReference type="RuleBase" id="RU363032"/>
    </source>
</evidence>
<evidence type="ECO:0000256" key="8">
    <source>
        <dbReference type="ARBA" id="ARBA00023136"/>
    </source>
</evidence>
<organism evidence="12 13">
    <name type="scientific">Nitrosomonas eutropha</name>
    <dbReference type="NCBI Taxonomy" id="916"/>
    <lineage>
        <taxon>Bacteria</taxon>
        <taxon>Pseudomonadati</taxon>
        <taxon>Pseudomonadota</taxon>
        <taxon>Betaproteobacteria</taxon>
        <taxon>Nitrosomonadales</taxon>
        <taxon>Nitrosomonadaceae</taxon>
        <taxon>Nitrosomonas</taxon>
    </lineage>
</organism>
<dbReference type="InterPro" id="IPR000515">
    <property type="entry name" value="MetI-like"/>
</dbReference>
<feature type="domain" description="ABC transmembrane type-1" evidence="11">
    <location>
        <begin position="246"/>
        <end position="456"/>
    </location>
</feature>
<dbReference type="GO" id="GO:0005886">
    <property type="term" value="C:plasma membrane"/>
    <property type="evidence" value="ECO:0007669"/>
    <property type="project" value="UniProtKB-SubCell"/>
</dbReference>
<feature type="transmembrane region" description="Helical" evidence="9">
    <location>
        <begin position="41"/>
        <end position="63"/>
    </location>
</feature>
<feature type="region of interest" description="Disordered" evidence="10">
    <location>
        <begin position="474"/>
        <end position="497"/>
    </location>
</feature>
<evidence type="ECO:0000256" key="2">
    <source>
        <dbReference type="ARBA" id="ARBA00022448"/>
    </source>
</evidence>
<feature type="transmembrane region" description="Helical" evidence="9">
    <location>
        <begin position="249"/>
        <end position="274"/>
    </location>
</feature>
<dbReference type="GO" id="GO:0015031">
    <property type="term" value="P:protein transport"/>
    <property type="evidence" value="ECO:0007669"/>
    <property type="project" value="UniProtKB-KW"/>
</dbReference>
<dbReference type="OrthoDB" id="9783218at2"/>
<dbReference type="EMBL" id="FPBL01000005">
    <property type="protein sequence ID" value="SFU62172.1"/>
    <property type="molecule type" value="Genomic_DNA"/>
</dbReference>
<evidence type="ECO:0000256" key="10">
    <source>
        <dbReference type="SAM" id="MobiDB-lite"/>
    </source>
</evidence>
<keyword evidence="7 9" id="KW-1133">Transmembrane helix</keyword>
<evidence type="ECO:0000256" key="6">
    <source>
        <dbReference type="ARBA" id="ARBA00022927"/>
    </source>
</evidence>
<name>A0A1I7HN92_9PROT</name>
<dbReference type="Gene3D" id="1.10.3720.10">
    <property type="entry name" value="MetI-like"/>
    <property type="match status" value="1"/>
</dbReference>
<dbReference type="CDD" id="cd06261">
    <property type="entry name" value="TM_PBP2"/>
    <property type="match status" value="1"/>
</dbReference>
<feature type="transmembrane region" description="Helical" evidence="9">
    <location>
        <begin position="433"/>
        <end position="455"/>
    </location>
</feature>
<proteinExistence type="inferred from homology"/>
<dbReference type="InterPro" id="IPR050366">
    <property type="entry name" value="BP-dependent_transpt_permease"/>
</dbReference>
<keyword evidence="2 9" id="KW-0813">Transport</keyword>
<dbReference type="Proteomes" id="UP000183926">
    <property type="component" value="Unassembled WGS sequence"/>
</dbReference>
<keyword evidence="5" id="KW-0571">Peptide transport</keyword>
<dbReference type="GO" id="GO:0015833">
    <property type="term" value="P:peptide transport"/>
    <property type="evidence" value="ECO:0007669"/>
    <property type="project" value="UniProtKB-KW"/>
</dbReference>
<dbReference type="GO" id="GO:0055085">
    <property type="term" value="P:transmembrane transport"/>
    <property type="evidence" value="ECO:0007669"/>
    <property type="project" value="InterPro"/>
</dbReference>
<evidence type="ECO:0000256" key="7">
    <source>
        <dbReference type="ARBA" id="ARBA00022989"/>
    </source>
</evidence>
<sequence>MPFHPVILWTDALIYLLLATGIILGIYARRHEHMLASWRKVIHSASGMSALTILLCFILIGLLDTIHFRPVLEQTRATGENIYSAEVLSLFDLLSAPLRSQMEKTYSAPLSAYLYTKQMIITTEGEQVWDFARLTFGGAHLNDPKTELTGDIWWRSVSGAGAGLLIWAGLILGLGSMQAKRYRTSFFRIQTAIWHGATEVPWRAILITLAVILAMGGAVAALITHYHVLGTDKVGQDVLYLSLKSIRTGLIIGTLTTLIMLPFALLLGIAAGYFRGWVDDVIQYVYTTLSSIPSVLLIAAAVLMMQVYIETHADLLDTTAARADLRLLFLCIILGITSWTGLCRVLRGETLKLREMEYIQAAHAFGVSHWRIITRHILPNVVHIVLITTVMDFSSLVLAEAVLSYVGVGVDPSTISFGTMINASRLEMAREPMVWWTLFAAFTFMLALVLSANLFSDAVQNAFNPHRRTLRDDSARYLKNQDETEETTSSDKNASRT</sequence>
<dbReference type="PANTHER" id="PTHR43386">
    <property type="entry name" value="OLIGOPEPTIDE TRANSPORT SYSTEM PERMEASE PROTEIN APPC"/>
    <property type="match status" value="1"/>
</dbReference>
<feature type="transmembrane region" description="Helical" evidence="9">
    <location>
        <begin position="204"/>
        <end position="229"/>
    </location>
</feature>